<dbReference type="PANTHER" id="PTHR42866">
    <property type="entry name" value="3-DEOXY-MANNO-OCTULOSONATE CYTIDYLYLTRANSFERASE"/>
    <property type="match status" value="1"/>
</dbReference>
<dbReference type="InterPro" id="IPR003329">
    <property type="entry name" value="Cytidylyl_trans"/>
</dbReference>
<dbReference type="SUPFAM" id="SSF53448">
    <property type="entry name" value="Nucleotide-diphospho-sugar transferases"/>
    <property type="match status" value="1"/>
</dbReference>
<evidence type="ECO:0008006" key="2">
    <source>
        <dbReference type="Google" id="ProtNLM"/>
    </source>
</evidence>
<evidence type="ECO:0000313" key="1">
    <source>
        <dbReference type="EMBL" id="KKM23903.1"/>
    </source>
</evidence>
<dbReference type="GO" id="GO:0005829">
    <property type="term" value="C:cytosol"/>
    <property type="evidence" value="ECO:0007669"/>
    <property type="project" value="TreeGrafter"/>
</dbReference>
<dbReference type="PANTHER" id="PTHR42866:SF1">
    <property type="entry name" value="SPORE COAT POLYSACCHARIDE BIOSYNTHESIS PROTEIN SPSF"/>
    <property type="match status" value="1"/>
</dbReference>
<proteinExistence type="predicted"/>
<sequence>MIINVIIQARLSSTRLPGKVLMEIEGKPLIGYLLERLKKCTKVDNIILAIPENDAGEFNGELVSDVYTGDELDVAARFAGALKAYPCEAFVRVCADSPLLDPKLVDEAIRLYKFHRPDIACNIHPRTFPMGQCVEVVKTTTFLEERVHFKQEHREHVTSFFYERANDYEIVNFEYFKNVSKNSMVVDTQEDFERVKNIIERLNGNHVDYGWQELLLAS</sequence>
<dbReference type="AlphaFoldDB" id="A0A0F9KP54"/>
<organism evidence="1">
    <name type="scientific">marine sediment metagenome</name>
    <dbReference type="NCBI Taxonomy" id="412755"/>
    <lineage>
        <taxon>unclassified sequences</taxon>
        <taxon>metagenomes</taxon>
        <taxon>ecological metagenomes</taxon>
    </lineage>
</organism>
<dbReference type="InterPro" id="IPR029044">
    <property type="entry name" value="Nucleotide-diphossugar_trans"/>
</dbReference>
<comment type="caution">
    <text evidence="1">The sequence shown here is derived from an EMBL/GenBank/DDBJ whole genome shotgun (WGS) entry which is preliminary data.</text>
</comment>
<protein>
    <recommendedName>
        <fullName evidence="2">MobA-like NTP transferase domain-containing protein</fullName>
    </recommendedName>
</protein>
<accession>A0A0F9KP54</accession>
<reference evidence="1" key="1">
    <citation type="journal article" date="2015" name="Nature">
        <title>Complex archaea that bridge the gap between prokaryotes and eukaryotes.</title>
        <authorList>
            <person name="Spang A."/>
            <person name="Saw J.H."/>
            <person name="Jorgensen S.L."/>
            <person name="Zaremba-Niedzwiedzka K."/>
            <person name="Martijn J."/>
            <person name="Lind A.E."/>
            <person name="van Eijk R."/>
            <person name="Schleper C."/>
            <person name="Guy L."/>
            <person name="Ettema T.J."/>
        </authorList>
    </citation>
    <scope>NUCLEOTIDE SEQUENCE</scope>
</reference>
<dbReference type="EMBL" id="LAZR01013031">
    <property type="protein sequence ID" value="KKM23903.1"/>
    <property type="molecule type" value="Genomic_DNA"/>
</dbReference>
<dbReference type="Pfam" id="PF02348">
    <property type="entry name" value="CTP_transf_3"/>
    <property type="match status" value="1"/>
</dbReference>
<dbReference type="Gene3D" id="3.90.550.10">
    <property type="entry name" value="Spore Coat Polysaccharide Biosynthesis Protein SpsA, Chain A"/>
    <property type="match status" value="1"/>
</dbReference>
<name>A0A0F9KP54_9ZZZZ</name>
<gene>
    <name evidence="1" type="ORF">LCGC14_1610470</name>
</gene>